<dbReference type="RefSeq" id="WP_142602129.1">
    <property type="nucleotide sequence ID" value="NZ_FXSZ01000002.1"/>
</dbReference>
<proteinExistence type="predicted"/>
<accession>A0A521BRC0</accession>
<name>A0A521BRC0_9SPHI</name>
<dbReference type="InterPro" id="IPR012337">
    <property type="entry name" value="RNaseH-like_sf"/>
</dbReference>
<dbReference type="Gene3D" id="3.30.420.10">
    <property type="entry name" value="Ribonuclease H-like superfamily/Ribonuclease H"/>
    <property type="match status" value="1"/>
</dbReference>
<evidence type="ECO:0000313" key="2">
    <source>
        <dbReference type="EMBL" id="SMO49615.1"/>
    </source>
</evidence>
<dbReference type="EMBL" id="FXSZ01000002">
    <property type="protein sequence ID" value="SMO49615.1"/>
    <property type="molecule type" value="Genomic_DNA"/>
</dbReference>
<protein>
    <recommendedName>
        <fullName evidence="1">Predicted 3'-5' exonuclease PolB-like domain-containing protein</fullName>
    </recommendedName>
</protein>
<dbReference type="OrthoDB" id="9773351at2"/>
<reference evidence="2 3" key="1">
    <citation type="submission" date="2017-05" db="EMBL/GenBank/DDBJ databases">
        <authorList>
            <person name="Varghese N."/>
            <person name="Submissions S."/>
        </authorList>
    </citation>
    <scope>NUCLEOTIDE SEQUENCE [LARGE SCALE GENOMIC DNA]</scope>
    <source>
        <strain evidence="2 3">DSM 21342</strain>
    </source>
</reference>
<dbReference type="CDD" id="cd05782">
    <property type="entry name" value="DNA_polB_like1_exo"/>
    <property type="match status" value="1"/>
</dbReference>
<keyword evidence="3" id="KW-1185">Reference proteome</keyword>
<dbReference type="SUPFAM" id="SSF53098">
    <property type="entry name" value="Ribonuclease H-like"/>
    <property type="match status" value="1"/>
</dbReference>
<evidence type="ECO:0000259" key="1">
    <source>
        <dbReference type="Pfam" id="PF10108"/>
    </source>
</evidence>
<gene>
    <name evidence="2" type="ORF">SAMN06265350_102476</name>
</gene>
<dbReference type="Pfam" id="PF10108">
    <property type="entry name" value="DNA_pol_B_exo2"/>
    <property type="match status" value="1"/>
</dbReference>
<dbReference type="AlphaFoldDB" id="A0A521BRC0"/>
<dbReference type="InterPro" id="IPR019288">
    <property type="entry name" value="3'-5'_exonuclease_PolB-like"/>
</dbReference>
<organism evidence="2 3">
    <name type="scientific">Solitalea koreensis</name>
    <dbReference type="NCBI Taxonomy" id="543615"/>
    <lineage>
        <taxon>Bacteria</taxon>
        <taxon>Pseudomonadati</taxon>
        <taxon>Bacteroidota</taxon>
        <taxon>Sphingobacteriia</taxon>
        <taxon>Sphingobacteriales</taxon>
        <taxon>Sphingobacteriaceae</taxon>
        <taxon>Solitalea</taxon>
    </lineage>
</organism>
<dbReference type="InterPro" id="IPR036397">
    <property type="entry name" value="RNaseH_sf"/>
</dbReference>
<evidence type="ECO:0000313" key="3">
    <source>
        <dbReference type="Proteomes" id="UP000315971"/>
    </source>
</evidence>
<sequence>MLDQINLSNVLFLDIETVPQTATFAQLNPTFQELWEHKSKYFRKEDQSPEECYERAGIFAEFGKVICISIGKITEDQEGGKTLKMKSFYGFDEAVLLNDFAQVLEKLKSDTLLCAHNGREFDFPYLSRRMLINAIKLPKVLDNSGKKPWEINHLDTLELWKFGDHKHYTSLNLLAAVFNIPTPKDDINGSQVASVYWKDKDVERIKTYCEKDVLTLVQLVLRFKGLPLITDEQIVRV</sequence>
<feature type="domain" description="Predicted 3'-5' exonuclease PolB-like" evidence="1">
    <location>
        <begin position="62"/>
        <end position="224"/>
    </location>
</feature>
<dbReference type="GO" id="GO:0003676">
    <property type="term" value="F:nucleic acid binding"/>
    <property type="evidence" value="ECO:0007669"/>
    <property type="project" value="InterPro"/>
</dbReference>
<dbReference type="Proteomes" id="UP000315971">
    <property type="component" value="Unassembled WGS sequence"/>
</dbReference>